<evidence type="ECO:0000313" key="6">
    <source>
        <dbReference type="Proteomes" id="UP000825935"/>
    </source>
</evidence>
<evidence type="ECO:0000259" key="3">
    <source>
        <dbReference type="Pfam" id="PF04782"/>
    </source>
</evidence>
<dbReference type="PANTHER" id="PTHR21450:SF23">
    <property type="entry name" value="PROTEIN ALTERED PHOSPHATE STARVATION RESPONSE 1"/>
    <property type="match status" value="1"/>
</dbReference>
<evidence type="ECO:0000313" key="5">
    <source>
        <dbReference type="EMBL" id="KAH7420679.1"/>
    </source>
</evidence>
<evidence type="ECO:0000256" key="1">
    <source>
        <dbReference type="SAM" id="Coils"/>
    </source>
</evidence>
<keyword evidence="1" id="KW-0175">Coiled coil</keyword>
<dbReference type="Pfam" id="PF04782">
    <property type="entry name" value="DUF632"/>
    <property type="match status" value="1"/>
</dbReference>
<feature type="region of interest" description="Disordered" evidence="2">
    <location>
        <begin position="113"/>
        <end position="135"/>
    </location>
</feature>
<gene>
    <name evidence="5" type="ORF">KP509_13G016800</name>
</gene>
<name>A0A8T2TJ62_CERRI</name>
<dbReference type="OMA" id="KCCHAGS"/>
<accession>A0A8T2TJ62</accession>
<reference evidence="5" key="1">
    <citation type="submission" date="2021-08" db="EMBL/GenBank/DDBJ databases">
        <title>WGS assembly of Ceratopteris richardii.</title>
        <authorList>
            <person name="Marchant D.B."/>
            <person name="Chen G."/>
            <person name="Jenkins J."/>
            <person name="Shu S."/>
            <person name="Leebens-Mack J."/>
            <person name="Grimwood J."/>
            <person name="Schmutz J."/>
            <person name="Soltis P."/>
            <person name="Soltis D."/>
            <person name="Chen Z.-H."/>
        </authorList>
    </citation>
    <scope>NUCLEOTIDE SEQUENCE</scope>
    <source>
        <strain evidence="5">Whitten #5841</strain>
        <tissue evidence="5">Leaf</tissue>
    </source>
</reference>
<feature type="coiled-coil region" evidence="1">
    <location>
        <begin position="585"/>
        <end position="653"/>
    </location>
</feature>
<feature type="domain" description="DUF632" evidence="3">
    <location>
        <begin position="269"/>
        <end position="567"/>
    </location>
</feature>
<feature type="compositionally biased region" description="Basic and acidic residues" evidence="2">
    <location>
        <begin position="210"/>
        <end position="223"/>
    </location>
</feature>
<feature type="compositionally biased region" description="Acidic residues" evidence="2">
    <location>
        <begin position="181"/>
        <end position="209"/>
    </location>
</feature>
<comment type="caution">
    <text evidence="5">The sequence shown here is derived from an EMBL/GenBank/DDBJ whole genome shotgun (WGS) entry which is preliminary data.</text>
</comment>
<keyword evidence="6" id="KW-1185">Reference proteome</keyword>
<evidence type="ECO:0000259" key="4">
    <source>
        <dbReference type="Pfam" id="PF04783"/>
    </source>
</evidence>
<protein>
    <submittedName>
        <fullName evidence="5">Uncharacterized protein</fullName>
    </submittedName>
</protein>
<dbReference type="EMBL" id="CM035418">
    <property type="protein sequence ID" value="KAH7420679.1"/>
    <property type="molecule type" value="Genomic_DNA"/>
</dbReference>
<feature type="domain" description="DUF630" evidence="4">
    <location>
        <begin position="1"/>
        <end position="59"/>
    </location>
</feature>
<dbReference type="PANTHER" id="PTHR21450">
    <property type="entry name" value="PROTEIN ALTERED PHOSPHATE STARVATION RESPONSE 1"/>
    <property type="match status" value="1"/>
</dbReference>
<dbReference type="Pfam" id="PF04783">
    <property type="entry name" value="DUF630"/>
    <property type="match status" value="1"/>
</dbReference>
<dbReference type="InterPro" id="IPR006867">
    <property type="entry name" value="DUF632"/>
</dbReference>
<dbReference type="OrthoDB" id="1919226at2759"/>
<evidence type="ECO:0000256" key="2">
    <source>
        <dbReference type="SAM" id="MobiDB-lite"/>
    </source>
</evidence>
<dbReference type="Proteomes" id="UP000825935">
    <property type="component" value="Chromosome 13"/>
</dbReference>
<sequence>MGCAGSKLESEVAVRRCKASKRRIKQAVICRHEFAAAHASYARSLKSTGAAIRQTVDAEISKDVPQGISEHHHVRRNVSNVRPPPHPQDPLVHRVILPRASSMPISIKNIVPPSSKGSLSTHNVVSEDEEEATYEHVEYASHRPTHSESSNGFFNGILEPAATAFENFGRQGSAIESRSELDDDDDDDDEDEDDDDDEEDDDDDDDDEYDVHGNDERSGEPRNPKQFNLKEPSLQSRTINQEEDLSKGGKKMRLPSTDQESRNSDKDFVTILRELDDLFLESHEAGRAVCQLLEARGDFYYTPFIEGESGMKEHYKIISSSLAWSKSEEVETAGKKGTDAKGELNLASTLDRLYAWEKKRCDEVKAVEITRLELDRKSAQLRYQKKRGASVSAMEKTKARVKSLHTRHLVEFEAVDVAVLAVKKLRDENLYEKLIELLKALKEMWFAMHNCHRKQVPLVEELEHVKVNRTTESIDICKKITGVLQNEVFSLRESLRKMLMSQNDCMSALLDWLQINTEQMESDAVDNIMPAQKEDIPLYDLCRGWADLLGRLSTVEVLDSLTRLISILRDMESKQADEINVREREQDLYREIEKKKKLLEAFEGKYKSNANAKEVTSVQDMSRNPVQEKRALIELLEKNALEEKERLAKLCEENSILIFQSLKDGLPDVIKSIANFSSTCAKAYGNLYDQILKRRPVKG</sequence>
<feature type="region of interest" description="Disordered" evidence="2">
    <location>
        <begin position="172"/>
        <end position="265"/>
    </location>
</feature>
<dbReference type="InterPro" id="IPR006868">
    <property type="entry name" value="DUF630"/>
</dbReference>
<feature type="compositionally biased region" description="Polar residues" evidence="2">
    <location>
        <begin position="115"/>
        <end position="124"/>
    </location>
</feature>
<proteinExistence type="predicted"/>
<dbReference type="EMBL" id="CM035418">
    <property type="protein sequence ID" value="KAH7420680.1"/>
    <property type="molecule type" value="Genomic_DNA"/>
</dbReference>
<dbReference type="AlphaFoldDB" id="A0A8T2TJ62"/>
<organism evidence="5 6">
    <name type="scientific">Ceratopteris richardii</name>
    <name type="common">Triangle waterfern</name>
    <dbReference type="NCBI Taxonomy" id="49495"/>
    <lineage>
        <taxon>Eukaryota</taxon>
        <taxon>Viridiplantae</taxon>
        <taxon>Streptophyta</taxon>
        <taxon>Embryophyta</taxon>
        <taxon>Tracheophyta</taxon>
        <taxon>Polypodiopsida</taxon>
        <taxon>Polypodiidae</taxon>
        <taxon>Polypodiales</taxon>
        <taxon>Pteridineae</taxon>
        <taxon>Pteridaceae</taxon>
        <taxon>Parkerioideae</taxon>
        <taxon>Ceratopteris</taxon>
    </lineage>
</organism>